<reference evidence="2 3" key="1">
    <citation type="submission" date="2023-12" db="EMBL/GenBank/DDBJ databases">
        <title>Blastococcus brunescens sp. nov., an actonobacterium isolated from sandstone collected in sahara desert.</title>
        <authorList>
            <person name="Gtari M."/>
            <person name="Ghodhbane F."/>
        </authorList>
    </citation>
    <scope>NUCLEOTIDE SEQUENCE [LARGE SCALE GENOMIC DNA]</scope>
    <source>
        <strain evidence="2 3">BMG 8361</strain>
    </source>
</reference>
<gene>
    <name evidence="2" type="ORF">U6N30_20050</name>
</gene>
<dbReference type="Proteomes" id="UP001324287">
    <property type="component" value="Chromosome"/>
</dbReference>
<protein>
    <submittedName>
        <fullName evidence="2">Uncharacterized protein</fullName>
    </submittedName>
</protein>
<evidence type="ECO:0000313" key="3">
    <source>
        <dbReference type="Proteomes" id="UP001324287"/>
    </source>
</evidence>
<proteinExistence type="predicted"/>
<feature type="compositionally biased region" description="Low complexity" evidence="1">
    <location>
        <begin position="33"/>
        <end position="92"/>
    </location>
</feature>
<name>A0ABZ1AVZ3_9ACTN</name>
<accession>A0ABZ1AVZ3</accession>
<keyword evidence="3" id="KW-1185">Reference proteome</keyword>
<dbReference type="EMBL" id="CP141261">
    <property type="protein sequence ID" value="WRL62312.1"/>
    <property type="molecule type" value="Genomic_DNA"/>
</dbReference>
<feature type="compositionally biased region" description="Polar residues" evidence="1">
    <location>
        <begin position="1"/>
        <end position="22"/>
    </location>
</feature>
<feature type="region of interest" description="Disordered" evidence="1">
    <location>
        <begin position="1"/>
        <end position="127"/>
    </location>
</feature>
<dbReference type="RefSeq" id="WP_324273667.1">
    <property type="nucleotide sequence ID" value="NZ_CP141261.1"/>
</dbReference>
<feature type="compositionally biased region" description="Polar residues" evidence="1">
    <location>
        <begin position="114"/>
        <end position="127"/>
    </location>
</feature>
<sequence>MPAHPSSTIATGSTTRTESNSRPFALPGARTTAPAVRSPSAVASGSRRRTASATAASRERGTTTASVPSSLSNSAAASATASASPSSSTRSAQGGTPVERTAWAAVPPEPPAASTWSATTMISAGVR</sequence>
<organism evidence="2 3">
    <name type="scientific">Blastococcus brunescens</name>
    <dbReference type="NCBI Taxonomy" id="1564165"/>
    <lineage>
        <taxon>Bacteria</taxon>
        <taxon>Bacillati</taxon>
        <taxon>Actinomycetota</taxon>
        <taxon>Actinomycetes</taxon>
        <taxon>Geodermatophilales</taxon>
        <taxon>Geodermatophilaceae</taxon>
        <taxon>Blastococcus</taxon>
    </lineage>
</organism>
<evidence type="ECO:0000313" key="2">
    <source>
        <dbReference type="EMBL" id="WRL62312.1"/>
    </source>
</evidence>
<evidence type="ECO:0000256" key="1">
    <source>
        <dbReference type="SAM" id="MobiDB-lite"/>
    </source>
</evidence>